<dbReference type="RefSeq" id="WP_007145054.1">
    <property type="nucleotide sequence ID" value="NZ_AFIG01000001.1"/>
</dbReference>
<evidence type="ECO:0000313" key="2">
    <source>
        <dbReference type="Proteomes" id="UP000003544"/>
    </source>
</evidence>
<accession>F5SXK3</accession>
<sequence>MRIIDKYLEALKTFDDWVIVSDWAKKFGEMYPDLLEKAELEAANQLNDTTGIREIAARISSALSRGAYDELVEIDTSDKPKRVRYVPEPLRQIHQAQEIEEDIAPLKRDDIIKQSLSTMSTHERYRLTEFENIAKQLKAFFGLDFEVDHAKSLLNASESGQHHPDNLQLLLRAHNARKSNENWARFSIDEQISYITTAIKLQELVADKLEIHMEHRVLDSLIDRLKSIY</sequence>
<evidence type="ECO:0000313" key="1">
    <source>
        <dbReference type="EMBL" id="EGL55168.1"/>
    </source>
</evidence>
<reference evidence="1 2" key="1">
    <citation type="journal article" date="2011" name="J. Bacteriol.">
        <title>Draft genome sequence of Methylophaga aminisulfidivorans MP T.</title>
        <authorList>
            <person name="Han G.H."/>
            <person name="Kim W."/>
            <person name="Chun J."/>
            <person name="Kim S.W."/>
        </authorList>
    </citation>
    <scope>NUCLEOTIDE SEQUENCE [LARGE SCALE GENOMIC DNA]</scope>
    <source>
        <strain evidence="2">MP(T)</strain>
    </source>
</reference>
<comment type="caution">
    <text evidence="1">The sequence shown here is derived from an EMBL/GenBank/DDBJ whole genome shotgun (WGS) entry which is preliminary data.</text>
</comment>
<organism evidence="1 2">
    <name type="scientific">Methylophaga aminisulfidivorans MP</name>
    <dbReference type="NCBI Taxonomy" id="1026882"/>
    <lineage>
        <taxon>Bacteria</taxon>
        <taxon>Pseudomonadati</taxon>
        <taxon>Pseudomonadota</taxon>
        <taxon>Gammaproteobacteria</taxon>
        <taxon>Thiotrichales</taxon>
        <taxon>Piscirickettsiaceae</taxon>
        <taxon>Methylophaga</taxon>
    </lineage>
</organism>
<dbReference type="AlphaFoldDB" id="F5SXK3"/>
<dbReference type="STRING" id="1026882.MAMP_02162"/>
<protein>
    <submittedName>
        <fullName evidence="1">Uncharacterized protein</fullName>
    </submittedName>
</protein>
<name>F5SXK3_9GAMM</name>
<proteinExistence type="predicted"/>
<dbReference type="Gene3D" id="1.10.30.50">
    <property type="match status" value="1"/>
</dbReference>
<dbReference type="Proteomes" id="UP000003544">
    <property type="component" value="Unassembled WGS sequence"/>
</dbReference>
<dbReference type="EMBL" id="AFIG01000001">
    <property type="protein sequence ID" value="EGL55168.1"/>
    <property type="molecule type" value="Genomic_DNA"/>
</dbReference>
<dbReference type="OrthoDB" id="7058871at2"/>
<gene>
    <name evidence="1" type="ORF">MAMP_02162</name>
</gene>
<keyword evidence="2" id="KW-1185">Reference proteome</keyword>